<comment type="caution">
    <text evidence="2">The sequence shown here is derived from an EMBL/GenBank/DDBJ whole genome shotgun (WGS) entry which is preliminary data.</text>
</comment>
<dbReference type="EMBL" id="JBBXMP010000077">
    <property type="protein sequence ID" value="KAL0063618.1"/>
    <property type="molecule type" value="Genomic_DNA"/>
</dbReference>
<sequence length="385" mass="42000">MVWRGMSTGQRAPWVGFAEVEKRRHGERWPGYRYRPGGVEGRGREKERDASVGVGKGRKKGGGVDRMRSWNVDVSSSVAGLPSTPPPPPLMLPVAEMPLGLRRRSSSCPPPGAVPVQNVGFDYPYFHQQQLSQDQQQQQQPPQQYGARDDLSQRRPSRVTFYQSIQPHHQYSANNAPSYSNLSLPPDLPPSAVPPMYWNLPMPPSPEGVISVGGMGVGGVGMPGCPPGWDSSPPRAEKWTEWREDGDVETGFMRCVVMRNNDYDNSFKNGVPVWTDGLFQQNQQQQGQGDAQLSGASGRPTPMFTNPFDAGASNSFSNGAEAELSPLDGSELDSFRLPPPPDMVGYADSFGFYRHAAAAGGGEDQLELDLGSLMPRLSLAEDSQV</sequence>
<evidence type="ECO:0000313" key="3">
    <source>
        <dbReference type="Proteomes" id="UP001437256"/>
    </source>
</evidence>
<feature type="region of interest" description="Disordered" evidence="1">
    <location>
        <begin position="39"/>
        <end position="66"/>
    </location>
</feature>
<feature type="region of interest" description="Disordered" evidence="1">
    <location>
        <begin position="282"/>
        <end position="325"/>
    </location>
</feature>
<dbReference type="Proteomes" id="UP001437256">
    <property type="component" value="Unassembled WGS sequence"/>
</dbReference>
<organism evidence="2 3">
    <name type="scientific">Marasmius tenuissimus</name>
    <dbReference type="NCBI Taxonomy" id="585030"/>
    <lineage>
        <taxon>Eukaryota</taxon>
        <taxon>Fungi</taxon>
        <taxon>Dikarya</taxon>
        <taxon>Basidiomycota</taxon>
        <taxon>Agaricomycotina</taxon>
        <taxon>Agaricomycetes</taxon>
        <taxon>Agaricomycetidae</taxon>
        <taxon>Agaricales</taxon>
        <taxon>Marasmiineae</taxon>
        <taxon>Marasmiaceae</taxon>
        <taxon>Marasmius</taxon>
    </lineage>
</organism>
<evidence type="ECO:0000256" key="1">
    <source>
        <dbReference type="SAM" id="MobiDB-lite"/>
    </source>
</evidence>
<feature type="compositionally biased region" description="Low complexity" evidence="1">
    <location>
        <begin position="282"/>
        <end position="298"/>
    </location>
</feature>
<feature type="region of interest" description="Disordered" evidence="1">
    <location>
        <begin position="129"/>
        <end position="154"/>
    </location>
</feature>
<evidence type="ECO:0000313" key="2">
    <source>
        <dbReference type="EMBL" id="KAL0063618.1"/>
    </source>
</evidence>
<keyword evidence="3" id="KW-1185">Reference proteome</keyword>
<gene>
    <name evidence="2" type="ORF">AAF712_009476</name>
</gene>
<dbReference type="InterPro" id="IPR036910">
    <property type="entry name" value="HMG_box_dom_sf"/>
</dbReference>
<dbReference type="SUPFAM" id="SSF47095">
    <property type="entry name" value="HMG-box"/>
    <property type="match status" value="1"/>
</dbReference>
<feature type="compositionally biased region" description="Basic and acidic residues" evidence="1">
    <location>
        <begin position="41"/>
        <end position="50"/>
    </location>
</feature>
<proteinExistence type="predicted"/>
<accession>A0ABR2ZSA2</accession>
<feature type="compositionally biased region" description="Low complexity" evidence="1">
    <location>
        <begin position="129"/>
        <end position="144"/>
    </location>
</feature>
<protein>
    <submittedName>
        <fullName evidence="2">Uncharacterized protein</fullName>
    </submittedName>
</protein>
<reference evidence="2 3" key="1">
    <citation type="submission" date="2024-05" db="EMBL/GenBank/DDBJ databases">
        <title>A draft genome resource for the thread blight pathogen Marasmius tenuissimus strain MS-2.</title>
        <authorList>
            <person name="Yulfo-Soto G.E."/>
            <person name="Baruah I.K."/>
            <person name="Amoako-Attah I."/>
            <person name="Bukari Y."/>
            <person name="Meinhardt L.W."/>
            <person name="Bailey B.A."/>
            <person name="Cohen S.P."/>
        </authorList>
    </citation>
    <scope>NUCLEOTIDE SEQUENCE [LARGE SCALE GENOMIC DNA]</scope>
    <source>
        <strain evidence="2 3">MS-2</strain>
    </source>
</reference>
<name>A0ABR2ZSA2_9AGAR</name>